<protein>
    <submittedName>
        <fullName evidence="1">Ferredoxin 2Fe-2S protein</fullName>
    </submittedName>
</protein>
<evidence type="ECO:0000313" key="1">
    <source>
        <dbReference type="EMBL" id="KKW32968.1"/>
    </source>
</evidence>
<sequence>MYELEKNFRKLVLVCTNERSDGRECCADKGSLELHQKIKFAMAAVDPKIRVSKSGCLDRCSTGSTVVIMPDNIWLGRVQEQDIPELVKRITS</sequence>
<accession>A0A0G1XNW6</accession>
<dbReference type="AlphaFoldDB" id="A0A0G1XNW6"/>
<comment type="caution">
    <text evidence="1">The sequence shown here is derived from an EMBL/GenBank/DDBJ whole genome shotgun (WGS) entry which is preliminary data.</text>
</comment>
<name>A0A0G1XNW6_9BACT</name>
<reference evidence="1 2" key="1">
    <citation type="journal article" date="2015" name="Nature">
        <title>rRNA introns, odd ribosomes, and small enigmatic genomes across a large radiation of phyla.</title>
        <authorList>
            <person name="Brown C.T."/>
            <person name="Hug L.A."/>
            <person name="Thomas B.C."/>
            <person name="Sharon I."/>
            <person name="Castelle C.J."/>
            <person name="Singh A."/>
            <person name="Wilkins M.J."/>
            <person name="Williams K.H."/>
            <person name="Banfield J.F."/>
        </authorList>
    </citation>
    <scope>NUCLEOTIDE SEQUENCE [LARGE SCALE GENOMIC DNA]</scope>
</reference>
<dbReference type="SUPFAM" id="SSF52833">
    <property type="entry name" value="Thioredoxin-like"/>
    <property type="match status" value="1"/>
</dbReference>
<dbReference type="Proteomes" id="UP000034054">
    <property type="component" value="Unassembled WGS sequence"/>
</dbReference>
<dbReference type="CDD" id="cd02980">
    <property type="entry name" value="TRX_Fd_family"/>
    <property type="match status" value="1"/>
</dbReference>
<proteinExistence type="predicted"/>
<dbReference type="InterPro" id="IPR036249">
    <property type="entry name" value="Thioredoxin-like_sf"/>
</dbReference>
<dbReference type="EMBL" id="LCRH01000012">
    <property type="protein sequence ID" value="KKW32968.1"/>
    <property type="molecule type" value="Genomic_DNA"/>
</dbReference>
<organism evidence="1 2">
    <name type="scientific">Candidatus Uhrbacteria bacterium GW2011_GWA2_52_8d</name>
    <dbReference type="NCBI Taxonomy" id="1618979"/>
    <lineage>
        <taxon>Bacteria</taxon>
        <taxon>Candidatus Uhriibacteriota</taxon>
    </lineage>
</organism>
<dbReference type="Gene3D" id="3.40.30.10">
    <property type="entry name" value="Glutaredoxin"/>
    <property type="match status" value="1"/>
</dbReference>
<gene>
    <name evidence="1" type="ORF">UY76_C0012G0002</name>
</gene>
<evidence type="ECO:0000313" key="2">
    <source>
        <dbReference type="Proteomes" id="UP000034054"/>
    </source>
</evidence>